<comment type="caution">
    <text evidence="2">The sequence shown here is derived from an EMBL/GenBank/DDBJ whole genome shotgun (WGS) entry which is preliminary data.</text>
</comment>
<feature type="domain" description="PI3K/PI4K catalytic" evidence="1">
    <location>
        <begin position="169"/>
        <end position="311"/>
    </location>
</feature>
<dbReference type="GO" id="GO:0005634">
    <property type="term" value="C:nucleus"/>
    <property type="evidence" value="ECO:0007669"/>
    <property type="project" value="TreeGrafter"/>
</dbReference>
<dbReference type="GO" id="GO:0000723">
    <property type="term" value="P:telomere maintenance"/>
    <property type="evidence" value="ECO:0007669"/>
    <property type="project" value="TreeGrafter"/>
</dbReference>
<dbReference type="AlphaFoldDB" id="A0A815M456"/>
<evidence type="ECO:0000313" key="3">
    <source>
        <dbReference type="Proteomes" id="UP000663889"/>
    </source>
</evidence>
<dbReference type="Gene3D" id="3.30.1010.10">
    <property type="entry name" value="Phosphatidylinositol 3-kinase Catalytic Subunit, Chain A, domain 4"/>
    <property type="match status" value="1"/>
</dbReference>
<name>A0A815M456_9BILA</name>
<dbReference type="InterPro" id="IPR011009">
    <property type="entry name" value="Kinase-like_dom_sf"/>
</dbReference>
<evidence type="ECO:0000259" key="1">
    <source>
        <dbReference type="PROSITE" id="PS50290"/>
    </source>
</evidence>
<proteinExistence type="predicted"/>
<sequence length="311" mass="36800">MTFTIRLKVTEFDPLLIDYKVQSLLYMSYCALRQRYFKLDEKIPHAKHKQLEIYLYGLENNNYQIQQADLLIYQLFYKSINILKENIEKQQTDLQNLSTSLRIPKENILTRHYNQLATISHDYLRRYENNQDENNLLTNLFNRDHGNKIAELILKSLLLSIKYRSNQGVKRDTRLILGNISLKLINIIQDKTNINHYSTCFSSTFRQQNLKAGEDIRQDQRIQPLFSIINDLYDNYPNSNQSNSAHIALRTYKVIPMSSKLGMIECLDNTCLLKDLIQESYNDNQLDIITNQGQHPIKLYQDYVTNTYKKR</sequence>
<dbReference type="PROSITE" id="PS50290">
    <property type="entry name" value="PI3_4_KINASE_3"/>
    <property type="match status" value="1"/>
</dbReference>
<organism evidence="2 3">
    <name type="scientific">Rotaria sordida</name>
    <dbReference type="NCBI Taxonomy" id="392033"/>
    <lineage>
        <taxon>Eukaryota</taxon>
        <taxon>Metazoa</taxon>
        <taxon>Spiralia</taxon>
        <taxon>Gnathifera</taxon>
        <taxon>Rotifera</taxon>
        <taxon>Eurotatoria</taxon>
        <taxon>Bdelloidea</taxon>
        <taxon>Philodinida</taxon>
        <taxon>Philodinidae</taxon>
        <taxon>Rotaria</taxon>
    </lineage>
</organism>
<dbReference type="Pfam" id="PF00454">
    <property type="entry name" value="PI3_PI4_kinase"/>
    <property type="match status" value="1"/>
</dbReference>
<accession>A0A815M456</accession>
<dbReference type="PANTHER" id="PTHR11139:SF68">
    <property type="entry name" value="DNA-DEPENDENT PROTEIN KINASE CATALYTIC SUBUNIT"/>
    <property type="match status" value="1"/>
</dbReference>
<gene>
    <name evidence="2" type="ORF">SEV965_LOCUS32098</name>
</gene>
<reference evidence="2" key="1">
    <citation type="submission" date="2021-02" db="EMBL/GenBank/DDBJ databases">
        <authorList>
            <person name="Nowell W R."/>
        </authorList>
    </citation>
    <scope>NUCLEOTIDE SEQUENCE</scope>
</reference>
<dbReference type="PANTHER" id="PTHR11139">
    <property type="entry name" value="ATAXIA TELANGIECTASIA MUTATED ATM -RELATED"/>
    <property type="match status" value="1"/>
</dbReference>
<dbReference type="Proteomes" id="UP000663889">
    <property type="component" value="Unassembled WGS sequence"/>
</dbReference>
<dbReference type="GO" id="GO:0004674">
    <property type="term" value="F:protein serine/threonine kinase activity"/>
    <property type="evidence" value="ECO:0007669"/>
    <property type="project" value="TreeGrafter"/>
</dbReference>
<dbReference type="InterPro" id="IPR050517">
    <property type="entry name" value="DDR_Repair_Kinase"/>
</dbReference>
<protein>
    <recommendedName>
        <fullName evidence="1">PI3K/PI4K catalytic domain-containing protein</fullName>
    </recommendedName>
</protein>
<dbReference type="SUPFAM" id="SSF56112">
    <property type="entry name" value="Protein kinase-like (PK-like)"/>
    <property type="match status" value="1"/>
</dbReference>
<dbReference type="EMBL" id="CAJNOU010003905">
    <property type="protein sequence ID" value="CAF1416470.1"/>
    <property type="molecule type" value="Genomic_DNA"/>
</dbReference>
<dbReference type="GO" id="GO:0006302">
    <property type="term" value="P:double-strand break repair"/>
    <property type="evidence" value="ECO:0007669"/>
    <property type="project" value="TreeGrafter"/>
</dbReference>
<evidence type="ECO:0000313" key="2">
    <source>
        <dbReference type="EMBL" id="CAF1416470.1"/>
    </source>
</evidence>
<dbReference type="InterPro" id="IPR000403">
    <property type="entry name" value="PI3/4_kinase_cat_dom"/>
</dbReference>